<dbReference type="InterPro" id="IPR036047">
    <property type="entry name" value="F-box-like_dom_sf"/>
</dbReference>
<dbReference type="SUPFAM" id="SSF52047">
    <property type="entry name" value="RNI-like"/>
    <property type="match status" value="1"/>
</dbReference>
<dbReference type="InterPro" id="IPR001810">
    <property type="entry name" value="F-box_dom"/>
</dbReference>
<dbReference type="Pfam" id="PF23622">
    <property type="entry name" value="LRR_At1g61320_AtMIF1"/>
    <property type="match status" value="1"/>
</dbReference>
<proteinExistence type="predicted"/>
<dbReference type="EMBL" id="PKMF04000453">
    <property type="protein sequence ID" value="KAK7831016.1"/>
    <property type="molecule type" value="Genomic_DNA"/>
</dbReference>
<dbReference type="AlphaFoldDB" id="A0AAW0JXN8"/>
<dbReference type="Proteomes" id="UP000237347">
    <property type="component" value="Unassembled WGS sequence"/>
</dbReference>
<accession>A0AAW0JXN8</accession>
<feature type="domain" description="F-box" evidence="1">
    <location>
        <begin position="18"/>
        <end position="58"/>
    </location>
</feature>
<dbReference type="PANTHER" id="PTHR34145">
    <property type="entry name" value="OS02G0105600 PROTEIN"/>
    <property type="match status" value="1"/>
</dbReference>
<dbReference type="PANTHER" id="PTHR34145:SF28">
    <property type="entry name" value="F-BOX DOMAIN-CONTAINING PROTEIN"/>
    <property type="match status" value="1"/>
</dbReference>
<keyword evidence="4" id="KW-1185">Reference proteome</keyword>
<evidence type="ECO:0000259" key="1">
    <source>
        <dbReference type="Pfam" id="PF00646"/>
    </source>
</evidence>
<dbReference type="InterPro" id="IPR053772">
    <property type="entry name" value="At1g61320/At1g61330-like"/>
</dbReference>
<feature type="domain" description="At1g61320/AtMIF1 LRR" evidence="2">
    <location>
        <begin position="118"/>
        <end position="302"/>
    </location>
</feature>
<evidence type="ECO:0000259" key="2">
    <source>
        <dbReference type="Pfam" id="PF23622"/>
    </source>
</evidence>
<comment type="caution">
    <text evidence="3">The sequence shown here is derived from an EMBL/GenBank/DDBJ whole genome shotgun (WGS) entry which is preliminary data.</text>
</comment>
<name>A0AAW0JXN8_QUESU</name>
<organism evidence="3 4">
    <name type="scientific">Quercus suber</name>
    <name type="common">Cork oak</name>
    <dbReference type="NCBI Taxonomy" id="58331"/>
    <lineage>
        <taxon>Eukaryota</taxon>
        <taxon>Viridiplantae</taxon>
        <taxon>Streptophyta</taxon>
        <taxon>Embryophyta</taxon>
        <taxon>Tracheophyta</taxon>
        <taxon>Spermatophyta</taxon>
        <taxon>Magnoliopsida</taxon>
        <taxon>eudicotyledons</taxon>
        <taxon>Gunneridae</taxon>
        <taxon>Pentapetalae</taxon>
        <taxon>rosids</taxon>
        <taxon>fabids</taxon>
        <taxon>Fagales</taxon>
        <taxon>Fagaceae</taxon>
        <taxon>Quercus</taxon>
    </lineage>
</organism>
<sequence>MSMERHVMDEKICAVDRISDLPEFILHHIFSLLYRKEAAKTGLLSKKWNCVWSSFPIFDFDQMHYFNLHSPCVPDTRPESQNRVEKFMNDVDKSISRFHVHQLPMQKFILNMTLFDFKLASLVDKWIGMALEHDVKEIDLQVQTKRNTWYCLPGTIFVAKSTNNCKLEQPFSWCALNYYSLQKLWLSHICVNEEIIQDIFRSCPFITDFGLIGCYGLKTLDISKLPKLCSVEVYSLEQTVEILRVEAANLEYFRFSYSDDHIDTLWLHKLREFLVMSNQRNVLTLRIMCQEVAFSLEELKGITIPPSFELELNYDARSTNITTVHRNNRSWKSYRWLALELLSKKTVIANRFGVPRELHKGAKMWAVAMDAII</sequence>
<dbReference type="InterPro" id="IPR055357">
    <property type="entry name" value="LRR_At1g61320_AtMIF1"/>
</dbReference>
<protein>
    <submittedName>
        <fullName evidence="3">F-box/lrr-repeat protein</fullName>
    </submittedName>
</protein>
<evidence type="ECO:0000313" key="4">
    <source>
        <dbReference type="Proteomes" id="UP000237347"/>
    </source>
</evidence>
<gene>
    <name evidence="3" type="ORF">CFP56_027764</name>
</gene>
<dbReference type="SUPFAM" id="SSF81383">
    <property type="entry name" value="F-box domain"/>
    <property type="match status" value="1"/>
</dbReference>
<reference evidence="3 4" key="1">
    <citation type="journal article" date="2018" name="Sci. Data">
        <title>The draft genome sequence of cork oak.</title>
        <authorList>
            <person name="Ramos A.M."/>
            <person name="Usie A."/>
            <person name="Barbosa P."/>
            <person name="Barros P.M."/>
            <person name="Capote T."/>
            <person name="Chaves I."/>
            <person name="Simoes F."/>
            <person name="Abreu I."/>
            <person name="Carrasquinho I."/>
            <person name="Faro C."/>
            <person name="Guimaraes J.B."/>
            <person name="Mendonca D."/>
            <person name="Nobrega F."/>
            <person name="Rodrigues L."/>
            <person name="Saibo N.J.M."/>
            <person name="Varela M.C."/>
            <person name="Egas C."/>
            <person name="Matos J."/>
            <person name="Miguel C.M."/>
            <person name="Oliveira M.M."/>
            <person name="Ricardo C.P."/>
            <person name="Goncalves S."/>
        </authorList>
    </citation>
    <scope>NUCLEOTIDE SEQUENCE [LARGE SCALE GENOMIC DNA]</scope>
    <source>
        <strain evidence="4">cv. HL8</strain>
    </source>
</reference>
<dbReference type="Pfam" id="PF00646">
    <property type="entry name" value="F-box"/>
    <property type="match status" value="1"/>
</dbReference>
<evidence type="ECO:0000313" key="3">
    <source>
        <dbReference type="EMBL" id="KAK7831016.1"/>
    </source>
</evidence>